<accession>A0ABS2FX29</accession>
<organism evidence="1 2">
    <name type="scientific">Oscillibacter valericigenes</name>
    <dbReference type="NCBI Taxonomy" id="351091"/>
    <lineage>
        <taxon>Bacteria</taxon>
        <taxon>Bacillati</taxon>
        <taxon>Bacillota</taxon>
        <taxon>Clostridia</taxon>
        <taxon>Eubacteriales</taxon>
        <taxon>Oscillospiraceae</taxon>
        <taxon>Oscillibacter</taxon>
    </lineage>
</organism>
<dbReference type="Proteomes" id="UP000719500">
    <property type="component" value="Unassembled WGS sequence"/>
</dbReference>
<reference evidence="1 2" key="1">
    <citation type="journal article" date="2021" name="Sci. Rep.">
        <title>The distribution of antibiotic resistance genes in chicken gut microbiota commensals.</title>
        <authorList>
            <person name="Juricova H."/>
            <person name="Matiasovicova J."/>
            <person name="Kubasova T."/>
            <person name="Cejkova D."/>
            <person name="Rychlik I."/>
        </authorList>
    </citation>
    <scope>NUCLEOTIDE SEQUENCE [LARGE SCALE GENOMIC DNA]</scope>
    <source>
        <strain evidence="1 2">An411</strain>
    </source>
</reference>
<protein>
    <submittedName>
        <fullName evidence="1">Uncharacterized protein</fullName>
    </submittedName>
</protein>
<name>A0ABS2FX29_9FIRM</name>
<evidence type="ECO:0000313" key="1">
    <source>
        <dbReference type="EMBL" id="MBM6851586.1"/>
    </source>
</evidence>
<comment type="caution">
    <text evidence="1">The sequence shown here is derived from an EMBL/GenBank/DDBJ whole genome shotgun (WGS) entry which is preliminary data.</text>
</comment>
<evidence type="ECO:0000313" key="2">
    <source>
        <dbReference type="Proteomes" id="UP000719500"/>
    </source>
</evidence>
<dbReference type="EMBL" id="JACSNX010000013">
    <property type="protein sequence ID" value="MBM6851586.1"/>
    <property type="molecule type" value="Genomic_DNA"/>
</dbReference>
<sequence length="80" mass="8987">MTDLICSMACTHRTKRPLRKRRKKDGSPCYGCTLKYVTISRAFDIDGDICAVAGEENMEHCNFYDPTDESEGDGTPHDVL</sequence>
<proteinExistence type="predicted"/>
<gene>
    <name evidence="1" type="ORF">H9X91_09090</name>
</gene>
<dbReference type="RefSeq" id="WP_204804500.1">
    <property type="nucleotide sequence ID" value="NZ_JACSNX010000013.1"/>
</dbReference>
<keyword evidence="2" id="KW-1185">Reference proteome</keyword>